<dbReference type="EMBL" id="JAVIJP010000025">
    <property type="protein sequence ID" value="KAL3637484.1"/>
    <property type="molecule type" value="Genomic_DNA"/>
</dbReference>
<keyword evidence="3" id="KW-1185">Reference proteome</keyword>
<dbReference type="InterPro" id="IPR008974">
    <property type="entry name" value="TRAF-like"/>
</dbReference>
<dbReference type="PANTHER" id="PTHR46162:SF20">
    <property type="entry name" value="UBIQUITIN CARBOXYL-TERMINAL HYDROLASE 7-LIKE ISOFORM X1"/>
    <property type="match status" value="1"/>
</dbReference>
<gene>
    <name evidence="2" type="ORF">CASFOL_018652</name>
</gene>
<organism evidence="2 3">
    <name type="scientific">Castilleja foliolosa</name>
    <dbReference type="NCBI Taxonomy" id="1961234"/>
    <lineage>
        <taxon>Eukaryota</taxon>
        <taxon>Viridiplantae</taxon>
        <taxon>Streptophyta</taxon>
        <taxon>Embryophyta</taxon>
        <taxon>Tracheophyta</taxon>
        <taxon>Spermatophyta</taxon>
        <taxon>Magnoliopsida</taxon>
        <taxon>eudicotyledons</taxon>
        <taxon>Gunneridae</taxon>
        <taxon>Pentapetalae</taxon>
        <taxon>asterids</taxon>
        <taxon>lamiids</taxon>
        <taxon>Lamiales</taxon>
        <taxon>Orobanchaceae</taxon>
        <taxon>Pedicularideae</taxon>
        <taxon>Castillejinae</taxon>
        <taxon>Castilleja</taxon>
    </lineage>
</organism>
<name>A0ABD3D6L5_9LAMI</name>
<feature type="domain" description="MATH" evidence="1">
    <location>
        <begin position="1"/>
        <end position="76"/>
    </location>
</feature>
<dbReference type="AlphaFoldDB" id="A0ABD3D6L5"/>
<proteinExistence type="predicted"/>
<dbReference type="PANTHER" id="PTHR46162">
    <property type="entry name" value="TRAF-LIKE FAMILY PROTEIN"/>
    <property type="match status" value="1"/>
</dbReference>
<reference evidence="3" key="1">
    <citation type="journal article" date="2024" name="IScience">
        <title>Strigolactones Initiate the Formation of Haustorium-like Structures in Castilleja.</title>
        <authorList>
            <person name="Buerger M."/>
            <person name="Peterson D."/>
            <person name="Chory J."/>
        </authorList>
    </citation>
    <scope>NUCLEOTIDE SEQUENCE [LARGE SCALE GENOMIC DNA]</scope>
</reference>
<accession>A0ABD3D6L5</accession>
<evidence type="ECO:0000259" key="1">
    <source>
        <dbReference type="PROSITE" id="PS50144"/>
    </source>
</evidence>
<dbReference type="Proteomes" id="UP001632038">
    <property type="component" value="Unassembled WGS sequence"/>
</dbReference>
<dbReference type="Gene3D" id="2.60.210.10">
    <property type="entry name" value="Apoptosis, Tumor Necrosis Factor Receptor Associated Protein 2, Chain A"/>
    <property type="match status" value="1"/>
</dbReference>
<evidence type="ECO:0000313" key="3">
    <source>
        <dbReference type="Proteomes" id="UP001632038"/>
    </source>
</evidence>
<dbReference type="PROSITE" id="PS50144">
    <property type="entry name" value="MATH"/>
    <property type="match status" value="1"/>
</dbReference>
<dbReference type="InterPro" id="IPR002083">
    <property type="entry name" value="MATH/TRAF_dom"/>
</dbReference>
<dbReference type="Pfam" id="PF22486">
    <property type="entry name" value="MATH_2"/>
    <property type="match status" value="1"/>
</dbReference>
<evidence type="ECO:0000313" key="2">
    <source>
        <dbReference type="EMBL" id="KAL3637484.1"/>
    </source>
</evidence>
<sequence length="130" mass="15344">MKKKNRIYRSITLLRNVKNGRNAPGYFSSLYYIGRARRFHALKQEWGFKKFISKKDLTDPSNGYIVDDKCVFGAEVIVNENKAVTECMSLKSVEYKHEFKISNFSTCKGEWFSEEFTVGHKWYKYCLELL</sequence>
<protein>
    <recommendedName>
        <fullName evidence="1">MATH domain-containing protein</fullName>
    </recommendedName>
</protein>
<comment type="caution">
    <text evidence="2">The sequence shown here is derived from an EMBL/GenBank/DDBJ whole genome shotgun (WGS) entry which is preliminary data.</text>
</comment>
<dbReference type="SUPFAM" id="SSF49599">
    <property type="entry name" value="TRAF domain-like"/>
    <property type="match status" value="1"/>
</dbReference>